<keyword evidence="2" id="KW-1185">Reference proteome</keyword>
<accession>A0A9D3Z2W8</accession>
<proteinExistence type="predicted"/>
<dbReference type="EMBL" id="JAIWYP010000014">
    <property type="protein sequence ID" value="KAH3710799.1"/>
    <property type="molecule type" value="Genomic_DNA"/>
</dbReference>
<reference evidence="1" key="2">
    <citation type="submission" date="2020-11" db="EMBL/GenBank/DDBJ databases">
        <authorList>
            <person name="McCartney M.A."/>
            <person name="Auch B."/>
            <person name="Kono T."/>
            <person name="Mallez S."/>
            <person name="Becker A."/>
            <person name="Gohl D.M."/>
            <person name="Silverstein K.A.T."/>
            <person name="Koren S."/>
            <person name="Bechman K.B."/>
            <person name="Herman A."/>
            <person name="Abrahante J.E."/>
            <person name="Garbe J."/>
        </authorList>
    </citation>
    <scope>NUCLEOTIDE SEQUENCE</scope>
    <source>
        <strain evidence="1">Duluth1</strain>
        <tissue evidence="1">Whole animal</tissue>
    </source>
</reference>
<organism evidence="1 2">
    <name type="scientific">Dreissena polymorpha</name>
    <name type="common">Zebra mussel</name>
    <name type="synonym">Mytilus polymorpha</name>
    <dbReference type="NCBI Taxonomy" id="45954"/>
    <lineage>
        <taxon>Eukaryota</taxon>
        <taxon>Metazoa</taxon>
        <taxon>Spiralia</taxon>
        <taxon>Lophotrochozoa</taxon>
        <taxon>Mollusca</taxon>
        <taxon>Bivalvia</taxon>
        <taxon>Autobranchia</taxon>
        <taxon>Heteroconchia</taxon>
        <taxon>Euheterodonta</taxon>
        <taxon>Imparidentia</taxon>
        <taxon>Neoheterodontei</taxon>
        <taxon>Myida</taxon>
        <taxon>Dreissenoidea</taxon>
        <taxon>Dreissenidae</taxon>
        <taxon>Dreissena</taxon>
    </lineage>
</organism>
<evidence type="ECO:0000313" key="1">
    <source>
        <dbReference type="EMBL" id="KAH3710799.1"/>
    </source>
</evidence>
<name>A0A9D3Z2W8_DREPO</name>
<dbReference type="Proteomes" id="UP000828390">
    <property type="component" value="Unassembled WGS sequence"/>
</dbReference>
<reference evidence="1" key="1">
    <citation type="journal article" date="2019" name="bioRxiv">
        <title>The Genome of the Zebra Mussel, Dreissena polymorpha: A Resource for Invasive Species Research.</title>
        <authorList>
            <person name="McCartney M.A."/>
            <person name="Auch B."/>
            <person name="Kono T."/>
            <person name="Mallez S."/>
            <person name="Zhang Y."/>
            <person name="Obille A."/>
            <person name="Becker A."/>
            <person name="Abrahante J.E."/>
            <person name="Garbe J."/>
            <person name="Badalamenti J.P."/>
            <person name="Herman A."/>
            <person name="Mangelson H."/>
            <person name="Liachko I."/>
            <person name="Sullivan S."/>
            <person name="Sone E.D."/>
            <person name="Koren S."/>
            <person name="Silverstein K.A.T."/>
            <person name="Beckman K.B."/>
            <person name="Gohl D.M."/>
        </authorList>
    </citation>
    <scope>NUCLEOTIDE SEQUENCE</scope>
    <source>
        <strain evidence="1">Duluth1</strain>
        <tissue evidence="1">Whole animal</tissue>
    </source>
</reference>
<evidence type="ECO:0000313" key="2">
    <source>
        <dbReference type="Proteomes" id="UP000828390"/>
    </source>
</evidence>
<sequence>MRQNCRIPSKFRIIVTFFPTNHLDLADDSECGLDEQDRVRLVLSAAKHRAQICMVRWRRFEGYRSI</sequence>
<gene>
    <name evidence="1" type="ORF">DPMN_070294</name>
</gene>
<dbReference type="AlphaFoldDB" id="A0A9D3Z2W8"/>
<comment type="caution">
    <text evidence="1">The sequence shown here is derived from an EMBL/GenBank/DDBJ whole genome shotgun (WGS) entry which is preliminary data.</text>
</comment>
<protein>
    <submittedName>
        <fullName evidence="1">Uncharacterized protein</fullName>
    </submittedName>
</protein>